<dbReference type="EMBL" id="KN824618">
    <property type="protein sequence ID" value="KIM19575.1"/>
    <property type="molecule type" value="Genomic_DNA"/>
</dbReference>
<dbReference type="OrthoDB" id="2975026at2759"/>
<keyword evidence="4" id="KW-1185">Reference proteome</keyword>
<evidence type="ECO:0000256" key="2">
    <source>
        <dbReference type="SAM" id="Phobius"/>
    </source>
</evidence>
<organism evidence="3 4">
    <name type="scientific">Serendipita vermifera MAFF 305830</name>
    <dbReference type="NCBI Taxonomy" id="933852"/>
    <lineage>
        <taxon>Eukaryota</taxon>
        <taxon>Fungi</taxon>
        <taxon>Dikarya</taxon>
        <taxon>Basidiomycota</taxon>
        <taxon>Agaricomycotina</taxon>
        <taxon>Agaricomycetes</taxon>
        <taxon>Sebacinales</taxon>
        <taxon>Serendipitaceae</taxon>
        <taxon>Serendipita</taxon>
    </lineage>
</organism>
<dbReference type="PANTHER" id="PTHR37577">
    <property type="entry name" value="INTEGRAL MEMBRANE PROTEIN"/>
    <property type="match status" value="1"/>
</dbReference>
<dbReference type="InterPro" id="IPR053018">
    <property type="entry name" value="Elsinochrome_Biosynth-Asso"/>
</dbReference>
<feature type="transmembrane region" description="Helical" evidence="2">
    <location>
        <begin position="343"/>
        <end position="364"/>
    </location>
</feature>
<feature type="region of interest" description="Disordered" evidence="1">
    <location>
        <begin position="391"/>
        <end position="413"/>
    </location>
</feature>
<evidence type="ECO:0000313" key="4">
    <source>
        <dbReference type="Proteomes" id="UP000054097"/>
    </source>
</evidence>
<feature type="transmembrane region" description="Helical" evidence="2">
    <location>
        <begin position="290"/>
        <end position="323"/>
    </location>
</feature>
<gene>
    <name evidence="3" type="ORF">M408DRAFT_334344</name>
</gene>
<feature type="transmembrane region" description="Helical" evidence="2">
    <location>
        <begin position="35"/>
        <end position="61"/>
    </location>
</feature>
<keyword evidence="2" id="KW-0812">Transmembrane</keyword>
<keyword evidence="2" id="KW-1133">Transmembrane helix</keyword>
<dbReference type="Proteomes" id="UP000054097">
    <property type="component" value="Unassembled WGS sequence"/>
</dbReference>
<reference evidence="4" key="2">
    <citation type="submission" date="2015-01" db="EMBL/GenBank/DDBJ databases">
        <title>Evolutionary Origins and Diversification of the Mycorrhizal Mutualists.</title>
        <authorList>
            <consortium name="DOE Joint Genome Institute"/>
            <consortium name="Mycorrhizal Genomics Consortium"/>
            <person name="Kohler A."/>
            <person name="Kuo A."/>
            <person name="Nagy L.G."/>
            <person name="Floudas D."/>
            <person name="Copeland A."/>
            <person name="Barry K.W."/>
            <person name="Cichocki N."/>
            <person name="Veneault-Fourrey C."/>
            <person name="LaButti K."/>
            <person name="Lindquist E.A."/>
            <person name="Lipzen A."/>
            <person name="Lundell T."/>
            <person name="Morin E."/>
            <person name="Murat C."/>
            <person name="Riley R."/>
            <person name="Ohm R."/>
            <person name="Sun H."/>
            <person name="Tunlid A."/>
            <person name="Henrissat B."/>
            <person name="Grigoriev I.V."/>
            <person name="Hibbett D.S."/>
            <person name="Martin F."/>
        </authorList>
    </citation>
    <scope>NUCLEOTIDE SEQUENCE [LARGE SCALE GENOMIC DNA]</scope>
    <source>
        <strain evidence="4">MAFF 305830</strain>
    </source>
</reference>
<dbReference type="AlphaFoldDB" id="A0A0C3A4H3"/>
<dbReference type="STRING" id="933852.A0A0C3A4H3"/>
<reference evidence="3 4" key="1">
    <citation type="submission" date="2014-04" db="EMBL/GenBank/DDBJ databases">
        <authorList>
            <consortium name="DOE Joint Genome Institute"/>
            <person name="Kuo A."/>
            <person name="Zuccaro A."/>
            <person name="Kohler A."/>
            <person name="Nagy L.G."/>
            <person name="Floudas D."/>
            <person name="Copeland A."/>
            <person name="Barry K.W."/>
            <person name="Cichocki N."/>
            <person name="Veneault-Fourrey C."/>
            <person name="LaButti K."/>
            <person name="Lindquist E.A."/>
            <person name="Lipzen A."/>
            <person name="Lundell T."/>
            <person name="Morin E."/>
            <person name="Murat C."/>
            <person name="Sun H."/>
            <person name="Tunlid A."/>
            <person name="Henrissat B."/>
            <person name="Grigoriev I.V."/>
            <person name="Hibbett D.S."/>
            <person name="Martin F."/>
            <person name="Nordberg H.P."/>
            <person name="Cantor M.N."/>
            <person name="Hua S.X."/>
        </authorList>
    </citation>
    <scope>NUCLEOTIDE SEQUENCE [LARGE SCALE GENOMIC DNA]</scope>
    <source>
        <strain evidence="3 4">MAFF 305830</strain>
    </source>
</reference>
<name>A0A0C3A4H3_SERVB</name>
<sequence>MTCYSNSTYLCPPVWNGCGVYGRYDCSALQSDPDIAGLGVIISFIASTGLTLFAALICLLLQYHNQPGTHSNYIDNFIISKIRDRPGYPQRYKLFNFWIHVLETLLLGLSDTSMITGLTILTTGFIKVVESRISVYHFTVVTDLAWMSANTQLIALVALRRQLREEENWYRIPSVTIYDHQRLRLQRRMAKFLKDWRVGCMLALAVLLYLACLVQGHQYWGDSFQCPIECVIKDLPNKIGGEPARWMVANAILMPITYATTMVPIFQKSSMLPEIFRTRLARNIRKDSTLFRVFGWIYFIFCSMPVEMTAQTVWFCIGTWWTFKDVRLGQSLMSENKELDWGFGQIVPILLLMLPIMGAVQAWYDQVKDRGAVQEWSDLIKHQILSKNANSSSAEMRTAPGRLESPEEPSSLI</sequence>
<accession>A0A0C3A4H3</accession>
<proteinExistence type="predicted"/>
<dbReference type="PANTHER" id="PTHR37577:SF1">
    <property type="entry name" value="INTEGRAL MEMBRANE PROTEIN"/>
    <property type="match status" value="1"/>
</dbReference>
<feature type="transmembrane region" description="Helical" evidence="2">
    <location>
        <begin position="196"/>
        <end position="216"/>
    </location>
</feature>
<evidence type="ECO:0000256" key="1">
    <source>
        <dbReference type="SAM" id="MobiDB-lite"/>
    </source>
</evidence>
<feature type="transmembrane region" description="Helical" evidence="2">
    <location>
        <begin position="246"/>
        <end position="269"/>
    </location>
</feature>
<keyword evidence="2" id="KW-0472">Membrane</keyword>
<dbReference type="HOGENOM" id="CLU_733643_0_0_1"/>
<protein>
    <submittedName>
        <fullName evidence="3">Uncharacterized protein</fullName>
    </submittedName>
</protein>
<evidence type="ECO:0000313" key="3">
    <source>
        <dbReference type="EMBL" id="KIM19575.1"/>
    </source>
</evidence>